<dbReference type="Proteomes" id="UP000000639">
    <property type="component" value="Chromosome"/>
</dbReference>
<name>A1SZB9_PSYIN</name>
<sequence>MSAPLDVSAQLSLTNENGKTILLSAEKEIITVTLPSLWVGRPILRQLSNRGQRTRMIENVHGGLKLTDLVIEFRIADRVIALIAPQSDSGLVSRMLGVGPVELKIVPILLSLFKR</sequence>
<accession>A1SZB9</accession>
<organism evidence="1 2">
    <name type="scientific">Psychromonas ingrahamii (strain DSM 17664 / CCUG 51855 / 37)</name>
    <dbReference type="NCBI Taxonomy" id="357804"/>
    <lineage>
        <taxon>Bacteria</taxon>
        <taxon>Pseudomonadati</taxon>
        <taxon>Pseudomonadota</taxon>
        <taxon>Gammaproteobacteria</taxon>
        <taxon>Alteromonadales</taxon>
        <taxon>Psychromonadaceae</taxon>
        <taxon>Psychromonas</taxon>
    </lineage>
</organism>
<protein>
    <submittedName>
        <fullName evidence="1">Uncharacterized protein</fullName>
    </submittedName>
</protein>
<dbReference type="KEGG" id="pin:Ping_3146"/>
<dbReference type="EMBL" id="CP000510">
    <property type="protein sequence ID" value="ABM04834.1"/>
    <property type="molecule type" value="Genomic_DNA"/>
</dbReference>
<evidence type="ECO:0000313" key="1">
    <source>
        <dbReference type="EMBL" id="ABM04834.1"/>
    </source>
</evidence>
<reference evidence="1 2" key="1">
    <citation type="submission" date="2007-01" db="EMBL/GenBank/DDBJ databases">
        <title>Complete sequence of Psychromonas ingrahamii 37.</title>
        <authorList>
            <consortium name="US DOE Joint Genome Institute"/>
            <person name="Copeland A."/>
            <person name="Lucas S."/>
            <person name="Lapidus A."/>
            <person name="Barry K."/>
            <person name="Detter J.C."/>
            <person name="Glavina del Rio T."/>
            <person name="Hammon N."/>
            <person name="Israni S."/>
            <person name="Dalin E."/>
            <person name="Tice H."/>
            <person name="Pitluck S."/>
            <person name="Thompson L.S."/>
            <person name="Brettin T."/>
            <person name="Bruce D."/>
            <person name="Han C."/>
            <person name="Tapia R."/>
            <person name="Schmutz J."/>
            <person name="Larimer F."/>
            <person name="Land M."/>
            <person name="Hauser L."/>
            <person name="Kyrpides N."/>
            <person name="Ivanova N."/>
            <person name="Staley J."/>
            <person name="Richardson P."/>
        </authorList>
    </citation>
    <scope>NUCLEOTIDE SEQUENCE [LARGE SCALE GENOMIC DNA]</scope>
    <source>
        <strain evidence="1 2">37</strain>
    </source>
</reference>
<keyword evidence="2" id="KW-1185">Reference proteome</keyword>
<evidence type="ECO:0000313" key="2">
    <source>
        <dbReference type="Proteomes" id="UP000000639"/>
    </source>
</evidence>
<dbReference type="AlphaFoldDB" id="A1SZB9"/>
<dbReference type="HOGENOM" id="CLU_2106975_0_0_6"/>
<dbReference type="RefSeq" id="WP_011771388.1">
    <property type="nucleotide sequence ID" value="NC_008709.1"/>
</dbReference>
<proteinExistence type="predicted"/>
<dbReference type="OrthoDB" id="9834753at2"/>
<gene>
    <name evidence="1" type="ordered locus">Ping_3146</name>
</gene>